<evidence type="ECO:0000313" key="3">
    <source>
        <dbReference type="Proteomes" id="UP001055156"/>
    </source>
</evidence>
<feature type="transmembrane region" description="Helical" evidence="1">
    <location>
        <begin position="145"/>
        <end position="169"/>
    </location>
</feature>
<keyword evidence="1" id="KW-1133">Transmembrane helix</keyword>
<evidence type="ECO:0000313" key="2">
    <source>
        <dbReference type="EMBL" id="GJE29246.1"/>
    </source>
</evidence>
<feature type="transmembrane region" description="Helical" evidence="1">
    <location>
        <begin position="472"/>
        <end position="493"/>
    </location>
</feature>
<dbReference type="PANTHER" id="PTHR34219:SF4">
    <property type="entry name" value="PEPSY DOMAIN-CONTAINING PROTEIN"/>
    <property type="match status" value="1"/>
</dbReference>
<keyword evidence="1" id="KW-0472">Membrane</keyword>
<name>A0ABQ4TDV0_METOR</name>
<feature type="transmembrane region" description="Helical" evidence="1">
    <location>
        <begin position="12"/>
        <end position="36"/>
    </location>
</feature>
<feature type="transmembrane region" description="Helical" evidence="1">
    <location>
        <begin position="421"/>
        <end position="437"/>
    </location>
</feature>
<gene>
    <name evidence="2" type="ORF">LKMONMHP_4125</name>
</gene>
<sequence>MRNGLRQSMAWLHSWAGFVVGWVFFCVFVTGTASYYRAEISDWMRPEARDQAVPASPAELARAAETGFAHLKEKAPAAIAWYVNFPKPEDPVLDLYWMTAPDAPFGHARIDPATGGEPKVRETLGGDFLYRFHYELHMPPLLGRYLVGLCALVMLVALLSGIVTHRRIFADFFTFRRGKSAQRGWLDAHNVTGVLALPYHLLVIYTGLVTLAPIYMPFGLMAAYKGDELRFYAEAGQMAAQRPYANRPGTLAPVAPMVERAAGMTRQPLEMLIVSAPADASATVSAVFEEPHGLAHQHPQVVFDGASGAVIETLFAEAKPAVKTYAVMVGLHEAHFAGPALRVLFFLCGLMGVATVATGLVLWCVARAPRPGERPFFGLRLVGALNLGVIAGLPIGIAAYLLANRLLPLDLSGRGDGEVRAFFAAWCLAAGLGLLMPQRAAWRALFAAGAALFAALPVVDLLTLGVSGSPSLGFDAALLGVGALLAFASRKVVAARATTPRPRPTPAAGLAQLERA</sequence>
<comment type="caution">
    <text evidence="2">The sequence shown here is derived from an EMBL/GenBank/DDBJ whole genome shotgun (WGS) entry which is preliminary data.</text>
</comment>
<reference evidence="2" key="1">
    <citation type="journal article" date="2021" name="Front. Microbiol.">
        <title>Comprehensive Comparative Genomics and Phenotyping of Methylobacterium Species.</title>
        <authorList>
            <person name="Alessa O."/>
            <person name="Ogura Y."/>
            <person name="Fujitani Y."/>
            <person name="Takami H."/>
            <person name="Hayashi T."/>
            <person name="Sahin N."/>
            <person name="Tani A."/>
        </authorList>
    </citation>
    <scope>NUCLEOTIDE SEQUENCE</scope>
    <source>
        <strain evidence="2">NBRC 15689</strain>
    </source>
</reference>
<dbReference type="PANTHER" id="PTHR34219">
    <property type="entry name" value="IRON-REGULATED INNER MEMBRANE PROTEIN-RELATED"/>
    <property type="match status" value="1"/>
</dbReference>
<dbReference type="InterPro" id="IPR005625">
    <property type="entry name" value="PepSY-ass_TM"/>
</dbReference>
<dbReference type="Proteomes" id="UP001055156">
    <property type="component" value="Unassembled WGS sequence"/>
</dbReference>
<accession>A0ABQ4TDV0</accession>
<evidence type="ECO:0008006" key="4">
    <source>
        <dbReference type="Google" id="ProtNLM"/>
    </source>
</evidence>
<feature type="transmembrane region" description="Helical" evidence="1">
    <location>
        <begin position="343"/>
        <end position="365"/>
    </location>
</feature>
<feature type="transmembrane region" description="Helical" evidence="1">
    <location>
        <begin position="190"/>
        <end position="216"/>
    </location>
</feature>
<evidence type="ECO:0000256" key="1">
    <source>
        <dbReference type="SAM" id="Phobius"/>
    </source>
</evidence>
<keyword evidence="3" id="KW-1185">Reference proteome</keyword>
<feature type="transmembrane region" description="Helical" evidence="1">
    <location>
        <begin position="377"/>
        <end position="401"/>
    </location>
</feature>
<dbReference type="Pfam" id="PF03929">
    <property type="entry name" value="PepSY_TM"/>
    <property type="match status" value="1"/>
</dbReference>
<keyword evidence="1" id="KW-0812">Transmembrane</keyword>
<organism evidence="2 3">
    <name type="scientific">Methylobacterium organophilum</name>
    <dbReference type="NCBI Taxonomy" id="410"/>
    <lineage>
        <taxon>Bacteria</taxon>
        <taxon>Pseudomonadati</taxon>
        <taxon>Pseudomonadota</taxon>
        <taxon>Alphaproteobacteria</taxon>
        <taxon>Hyphomicrobiales</taxon>
        <taxon>Methylobacteriaceae</taxon>
        <taxon>Methylobacterium</taxon>
    </lineage>
</organism>
<reference evidence="2" key="2">
    <citation type="submission" date="2021-08" db="EMBL/GenBank/DDBJ databases">
        <authorList>
            <person name="Tani A."/>
            <person name="Ola A."/>
            <person name="Ogura Y."/>
            <person name="Katsura K."/>
            <person name="Hayashi T."/>
        </authorList>
    </citation>
    <scope>NUCLEOTIDE SEQUENCE</scope>
    <source>
        <strain evidence="2">NBRC 15689</strain>
    </source>
</reference>
<dbReference type="EMBL" id="BPQV01000014">
    <property type="protein sequence ID" value="GJE29246.1"/>
    <property type="molecule type" value="Genomic_DNA"/>
</dbReference>
<protein>
    <recommendedName>
        <fullName evidence="4">PepSY domain-containing protein</fullName>
    </recommendedName>
</protein>
<dbReference type="RefSeq" id="WP_238313544.1">
    <property type="nucleotide sequence ID" value="NZ_BPQV01000014.1"/>
</dbReference>
<feature type="transmembrane region" description="Helical" evidence="1">
    <location>
        <begin position="444"/>
        <end position="466"/>
    </location>
</feature>
<proteinExistence type="predicted"/>